<name>A0ABY7WJ80_9SPHI</name>
<dbReference type="SUPFAM" id="SSF52540">
    <property type="entry name" value="P-loop containing nucleoside triphosphate hydrolases"/>
    <property type="match status" value="1"/>
</dbReference>
<reference evidence="2 3" key="1">
    <citation type="submission" date="2023-02" db="EMBL/GenBank/DDBJ databases">
        <title>Genome sequence of Sphingobacterium sp. KACC 22765.</title>
        <authorList>
            <person name="Kim S."/>
            <person name="Heo J."/>
            <person name="Kwon S.-W."/>
        </authorList>
    </citation>
    <scope>NUCLEOTIDE SEQUENCE [LARGE SCALE GENOMIC DNA]</scope>
    <source>
        <strain evidence="2 3">KACC 22765</strain>
    </source>
</reference>
<evidence type="ECO:0000313" key="3">
    <source>
        <dbReference type="Proteomes" id="UP001221558"/>
    </source>
</evidence>
<gene>
    <name evidence="2" type="ORF">PQ465_04620</name>
</gene>
<accession>A0ABY7WJ80</accession>
<dbReference type="Proteomes" id="UP001221558">
    <property type="component" value="Chromosome"/>
</dbReference>
<evidence type="ECO:0000259" key="1">
    <source>
        <dbReference type="Pfam" id="PF13521"/>
    </source>
</evidence>
<dbReference type="InterPro" id="IPR038727">
    <property type="entry name" value="NadR/Ttd14_AAA_dom"/>
</dbReference>
<organism evidence="2 3">
    <name type="scientific">Sphingobacterium oryzagri</name>
    <dbReference type="NCBI Taxonomy" id="3025669"/>
    <lineage>
        <taxon>Bacteria</taxon>
        <taxon>Pseudomonadati</taxon>
        <taxon>Bacteroidota</taxon>
        <taxon>Sphingobacteriia</taxon>
        <taxon>Sphingobacteriales</taxon>
        <taxon>Sphingobacteriaceae</taxon>
        <taxon>Sphingobacterium</taxon>
    </lineage>
</organism>
<keyword evidence="3" id="KW-1185">Reference proteome</keyword>
<feature type="domain" description="NadR/Ttd14 AAA" evidence="1">
    <location>
        <begin position="4"/>
        <end position="169"/>
    </location>
</feature>
<dbReference type="EMBL" id="CP117880">
    <property type="protein sequence ID" value="WDF69667.1"/>
    <property type="molecule type" value="Genomic_DNA"/>
</dbReference>
<sequence>MGFFVITGGPGVGKSALIAALKLAGYKIVAEDARAIIKAEQQSDGDALPWKNKHKYLDRMLEWGLQHYTQALEQHDGEPIFFDRSLVDALCYAAMEDLRVAPAQLARATACRYEKLVFILPPWEAIYENDAQRKQSWGVAEQTYSWLTQTYTQLGYTLIEVPKVSVPERCAVVIAQVKHFRQLLVAEP</sequence>
<proteinExistence type="predicted"/>
<evidence type="ECO:0000313" key="2">
    <source>
        <dbReference type="EMBL" id="WDF69667.1"/>
    </source>
</evidence>
<dbReference type="Pfam" id="PF13521">
    <property type="entry name" value="AAA_28"/>
    <property type="match status" value="1"/>
</dbReference>
<dbReference type="InterPro" id="IPR027417">
    <property type="entry name" value="P-loop_NTPase"/>
</dbReference>
<protein>
    <submittedName>
        <fullName evidence="2">AAA family ATPase</fullName>
    </submittedName>
</protein>
<dbReference type="RefSeq" id="WP_274268380.1">
    <property type="nucleotide sequence ID" value="NZ_CP117880.1"/>
</dbReference>
<dbReference type="Gene3D" id="3.40.50.300">
    <property type="entry name" value="P-loop containing nucleotide triphosphate hydrolases"/>
    <property type="match status" value="1"/>
</dbReference>